<dbReference type="InterPro" id="IPR006287">
    <property type="entry name" value="DJ-1"/>
</dbReference>
<sequence length="218" mass="23572">MTNKILLPVANGSEDMEVVIIADVLRRAGLEVVVTSVSGSLQLTLARGIQITADALLDDVINDDFALIALPGGIPGSEALRDCSALADRLRQQKQQGKWIGAICAAPAVVLQHHELIRDAYVTCHPNFQHLLSPELCMTEEAVVVDEHHQLVTSQGPGTAMRFALTLVDVILGEEAAIEVEQPLCMLLEQLEDEELDGEDLNDEALDSDPSSCCSHHH</sequence>
<dbReference type="FunFam" id="3.40.50.880:FF:000015">
    <property type="entry name" value="Protein DJ-1 homolog C"/>
    <property type="match status" value="1"/>
</dbReference>
<keyword evidence="1" id="KW-0677">Repeat</keyword>
<dbReference type="EMBL" id="JACXAF010000005">
    <property type="protein sequence ID" value="MBD1388812.1"/>
    <property type="molecule type" value="Genomic_DNA"/>
</dbReference>
<dbReference type="Proteomes" id="UP000638014">
    <property type="component" value="Unassembled WGS sequence"/>
</dbReference>
<dbReference type="InterPro" id="IPR029062">
    <property type="entry name" value="Class_I_gatase-like"/>
</dbReference>
<gene>
    <name evidence="3" type="ORF">IC617_05175</name>
</gene>
<organism evidence="3 4">
    <name type="scientific">Neiella litorisoli</name>
    <dbReference type="NCBI Taxonomy" id="2771431"/>
    <lineage>
        <taxon>Bacteria</taxon>
        <taxon>Pseudomonadati</taxon>
        <taxon>Pseudomonadota</taxon>
        <taxon>Gammaproteobacteria</taxon>
        <taxon>Alteromonadales</taxon>
        <taxon>Echinimonadaceae</taxon>
        <taxon>Neiella</taxon>
    </lineage>
</organism>
<dbReference type="InterPro" id="IPR002818">
    <property type="entry name" value="DJ-1/PfpI"/>
</dbReference>
<keyword evidence="4" id="KW-1185">Reference proteome</keyword>
<dbReference type="Pfam" id="PF01965">
    <property type="entry name" value="DJ-1_PfpI"/>
    <property type="match status" value="1"/>
</dbReference>
<evidence type="ECO:0000256" key="1">
    <source>
        <dbReference type="ARBA" id="ARBA00022737"/>
    </source>
</evidence>
<evidence type="ECO:0000259" key="2">
    <source>
        <dbReference type="Pfam" id="PF01965"/>
    </source>
</evidence>
<evidence type="ECO:0000313" key="4">
    <source>
        <dbReference type="Proteomes" id="UP000638014"/>
    </source>
</evidence>
<dbReference type="Gene3D" id="3.40.50.880">
    <property type="match status" value="1"/>
</dbReference>
<dbReference type="PANTHER" id="PTHR48094:SF12">
    <property type="entry name" value="PARKINSON DISEASE PROTEIN 7 HOMOLOG"/>
    <property type="match status" value="1"/>
</dbReference>
<dbReference type="GO" id="GO:0005737">
    <property type="term" value="C:cytoplasm"/>
    <property type="evidence" value="ECO:0007669"/>
    <property type="project" value="TreeGrafter"/>
</dbReference>
<dbReference type="AlphaFoldDB" id="A0A8J6QHX8"/>
<reference evidence="3" key="1">
    <citation type="submission" date="2020-09" db="EMBL/GenBank/DDBJ databases">
        <title>A novel bacterium of genus Neiella, isolated from South China Sea.</title>
        <authorList>
            <person name="Huang H."/>
            <person name="Mo K."/>
            <person name="Hu Y."/>
        </authorList>
    </citation>
    <scope>NUCLEOTIDE SEQUENCE</scope>
    <source>
        <strain evidence="3">HB171785</strain>
    </source>
</reference>
<proteinExistence type="predicted"/>
<protein>
    <submittedName>
        <fullName evidence="3">DJ-1/PfpI family protein</fullName>
    </submittedName>
</protein>
<name>A0A8J6QHX8_9GAMM</name>
<dbReference type="CDD" id="cd03135">
    <property type="entry name" value="GATase1_DJ-1"/>
    <property type="match status" value="1"/>
</dbReference>
<dbReference type="SUPFAM" id="SSF52317">
    <property type="entry name" value="Class I glutamine amidotransferase-like"/>
    <property type="match status" value="1"/>
</dbReference>
<dbReference type="InterPro" id="IPR050325">
    <property type="entry name" value="Prot/Nucl_acid_deglycase"/>
</dbReference>
<dbReference type="RefSeq" id="WP_191143917.1">
    <property type="nucleotide sequence ID" value="NZ_JACXAF010000005.1"/>
</dbReference>
<dbReference type="NCBIfam" id="TIGR01383">
    <property type="entry name" value="not_thiJ"/>
    <property type="match status" value="1"/>
</dbReference>
<feature type="domain" description="DJ-1/PfpI" evidence="2">
    <location>
        <begin position="4"/>
        <end position="168"/>
    </location>
</feature>
<comment type="caution">
    <text evidence="3">The sequence shown here is derived from an EMBL/GenBank/DDBJ whole genome shotgun (WGS) entry which is preliminary data.</text>
</comment>
<accession>A0A8J6QHX8</accession>
<dbReference type="GO" id="GO:1903189">
    <property type="term" value="P:glyoxal metabolic process"/>
    <property type="evidence" value="ECO:0007669"/>
    <property type="project" value="TreeGrafter"/>
</dbReference>
<evidence type="ECO:0000313" key="3">
    <source>
        <dbReference type="EMBL" id="MBD1388812.1"/>
    </source>
</evidence>
<dbReference type="PANTHER" id="PTHR48094">
    <property type="entry name" value="PROTEIN/NUCLEIC ACID DEGLYCASE DJ-1-RELATED"/>
    <property type="match status" value="1"/>
</dbReference>